<evidence type="ECO:0000313" key="2">
    <source>
        <dbReference type="Proteomes" id="UP000827872"/>
    </source>
</evidence>
<protein>
    <submittedName>
        <fullName evidence="1">Uncharacterized protein</fullName>
    </submittedName>
</protein>
<gene>
    <name evidence="1" type="ORF">K3G42_009970</name>
</gene>
<name>A0ACB8EVY3_9SAUR</name>
<reference evidence="1" key="1">
    <citation type="submission" date="2021-08" db="EMBL/GenBank/DDBJ databases">
        <title>The first chromosome-level gecko genome reveals the dynamic sex chromosomes of Neotropical dwarf geckos (Sphaerodactylidae: Sphaerodactylus).</title>
        <authorList>
            <person name="Pinto B.J."/>
            <person name="Keating S.E."/>
            <person name="Gamble T."/>
        </authorList>
    </citation>
    <scope>NUCLEOTIDE SEQUENCE</scope>
    <source>
        <strain evidence="1">TG3544</strain>
    </source>
</reference>
<comment type="caution">
    <text evidence="1">The sequence shown here is derived from an EMBL/GenBank/DDBJ whole genome shotgun (WGS) entry which is preliminary data.</text>
</comment>
<keyword evidence="2" id="KW-1185">Reference proteome</keyword>
<organism evidence="1 2">
    <name type="scientific">Sphaerodactylus townsendi</name>
    <dbReference type="NCBI Taxonomy" id="933632"/>
    <lineage>
        <taxon>Eukaryota</taxon>
        <taxon>Metazoa</taxon>
        <taxon>Chordata</taxon>
        <taxon>Craniata</taxon>
        <taxon>Vertebrata</taxon>
        <taxon>Euteleostomi</taxon>
        <taxon>Lepidosauria</taxon>
        <taxon>Squamata</taxon>
        <taxon>Bifurcata</taxon>
        <taxon>Gekkota</taxon>
        <taxon>Sphaerodactylidae</taxon>
        <taxon>Sphaerodactylus</taxon>
    </lineage>
</organism>
<sequence>MHDTTPGFSYFQMAPNEAHQYKGIVQLLLHFEWKWVGIIAVDDDHGERFVRNLLPEFSLNGICCAFIEKIPQVTFLNLHIGDVLVKGVRIYELMMTSQTNVLVCFGDTESTVKLRCSMYLSRLYFMSTQPKDKVWIMTGQMDFTSYFFQRSWDRQDFHGALCLTSHTNELVGFQQFIQSRNPIRTKDDGFIWDFWEQAFLCQFYDSLLGRKFVENCTGDEKLDNLPGDVFEMSMTGHSYSIYNAVFAVAHAFHAFYESLYKCRKWVGGKTRKPLESQPWQLHYFLRNVRFNNNAGETVSFDPNGELVTAYDIINWVAFPNQSFHKVKVGKIDAKAAPDQVFSINEDAITWCSRFNKAAKHPKNIGCPA</sequence>
<evidence type="ECO:0000313" key="1">
    <source>
        <dbReference type="EMBL" id="KAH7996678.1"/>
    </source>
</evidence>
<dbReference type="Proteomes" id="UP000827872">
    <property type="component" value="Linkage Group LG15"/>
</dbReference>
<dbReference type="EMBL" id="CM037628">
    <property type="protein sequence ID" value="KAH7996678.1"/>
    <property type="molecule type" value="Genomic_DNA"/>
</dbReference>
<accession>A0ACB8EVY3</accession>
<proteinExistence type="predicted"/>